<evidence type="ECO:0000313" key="4">
    <source>
        <dbReference type="EMBL" id="EXC24931.1"/>
    </source>
</evidence>
<proteinExistence type="predicted"/>
<dbReference type="PANTHER" id="PTHR23099:SF0">
    <property type="entry name" value="GERM CELL NUCLEAR ACIDIC PROTEIN"/>
    <property type="match status" value="1"/>
</dbReference>
<feature type="compositionally biased region" description="Polar residues" evidence="2">
    <location>
        <begin position="403"/>
        <end position="418"/>
    </location>
</feature>
<dbReference type="InterPro" id="IPR000504">
    <property type="entry name" value="RRM_dom"/>
</dbReference>
<dbReference type="InterPro" id="IPR035979">
    <property type="entry name" value="RBD_domain_sf"/>
</dbReference>
<evidence type="ECO:0000313" key="5">
    <source>
        <dbReference type="Proteomes" id="UP000030645"/>
    </source>
</evidence>
<dbReference type="GO" id="GO:0003723">
    <property type="term" value="F:RNA binding"/>
    <property type="evidence" value="ECO:0007669"/>
    <property type="project" value="UniProtKB-UniRule"/>
</dbReference>
<dbReference type="Gene3D" id="3.30.70.330">
    <property type="match status" value="1"/>
</dbReference>
<organism evidence="4 5">
    <name type="scientific">Morus notabilis</name>
    <dbReference type="NCBI Taxonomy" id="981085"/>
    <lineage>
        <taxon>Eukaryota</taxon>
        <taxon>Viridiplantae</taxon>
        <taxon>Streptophyta</taxon>
        <taxon>Embryophyta</taxon>
        <taxon>Tracheophyta</taxon>
        <taxon>Spermatophyta</taxon>
        <taxon>Magnoliopsida</taxon>
        <taxon>eudicotyledons</taxon>
        <taxon>Gunneridae</taxon>
        <taxon>Pentapetalae</taxon>
        <taxon>rosids</taxon>
        <taxon>fabids</taxon>
        <taxon>Rosales</taxon>
        <taxon>Moraceae</taxon>
        <taxon>Moreae</taxon>
        <taxon>Morus</taxon>
    </lineage>
</organism>
<feature type="compositionally biased region" description="Polar residues" evidence="2">
    <location>
        <begin position="582"/>
        <end position="597"/>
    </location>
</feature>
<feature type="compositionally biased region" description="Basic and acidic residues" evidence="2">
    <location>
        <begin position="465"/>
        <end position="488"/>
    </location>
</feature>
<evidence type="ECO:0000256" key="2">
    <source>
        <dbReference type="SAM" id="MobiDB-lite"/>
    </source>
</evidence>
<feature type="domain" description="RRM" evidence="3">
    <location>
        <begin position="12"/>
        <end position="90"/>
    </location>
</feature>
<feature type="region of interest" description="Disordered" evidence="2">
    <location>
        <begin position="271"/>
        <end position="498"/>
    </location>
</feature>
<sequence>MEVEEGVTKSSVRIHVGGLGEAVTGEELRRMFELAGGGSVDDFQFVRTKGRSFAYVDVSPSSDKALSKLFAKYNGCVWKGGRLRLEKAKEHYPNRLRREWVEDAAAAAAATVADAPASAEVPRSLPTVEKSNLRIFFPRLRKVKLLPFSGTGKHKYSFQRVEVPSLPKYFCDCEEHSGPFSTENEKRIRHQEAESGGMNREELSIMNKVMNTLFQKQNDGSNNDGTLLADSGDNSFKLSKDLHDEDEADEDDNLILNVVAKESDMLTLLGRQQGDQVNDQETISKRRSFQDGFTVEKGNDSEPPNKKKKLPSHDKSSGNSQKRNDNEPPNKKEKSLLRYKSQGKEFESSISAIAREGNLQLPSNKKGKRTAIQPTEAELGERQSSAHVCYQKSSWRKLVGDRGSNSFSISSILPNVASTEKDLQRSEAPNVPDSNSKRENTERNGIASTDGGQWRSEAPSEPESDGSHENVEGDRESEDMSCRERTEGLVEAQPASSNVVSTNIGRGASWRHKSSWTKLVSGNTSFSISPIFGGATVNQQVPTEPKVAVVLNSANDKPNEIGNSVRDGLSIPGTAEKEDVSRISQVENQQTVSGNDEASVSMLKENCGVAAKEISASKVEISDTCSFMRNDASLKEWAKTKAALSGSLKRKKKDVTS</sequence>
<accession>W9S3Y2</accession>
<dbReference type="STRING" id="981085.W9S3Y2"/>
<dbReference type="EMBL" id="KE346037">
    <property type="protein sequence ID" value="EXC24931.1"/>
    <property type="molecule type" value="Genomic_DNA"/>
</dbReference>
<gene>
    <name evidence="4" type="ORF">L484_011797</name>
</gene>
<evidence type="ECO:0000256" key="1">
    <source>
        <dbReference type="PROSITE-ProRule" id="PRU00176"/>
    </source>
</evidence>
<protein>
    <recommendedName>
        <fullName evidence="3">RRM domain-containing protein</fullName>
    </recommendedName>
</protein>
<dbReference type="PANTHER" id="PTHR23099">
    <property type="entry name" value="TRANSCRIPTIONAL REGULATOR"/>
    <property type="match status" value="1"/>
</dbReference>
<dbReference type="GO" id="GO:0005634">
    <property type="term" value="C:nucleus"/>
    <property type="evidence" value="ECO:0007669"/>
    <property type="project" value="TreeGrafter"/>
</dbReference>
<dbReference type="AlphaFoldDB" id="W9S3Y2"/>
<reference evidence="5" key="1">
    <citation type="submission" date="2013-01" db="EMBL/GenBank/DDBJ databases">
        <title>Draft Genome Sequence of a Mulberry Tree, Morus notabilis C.K. Schneid.</title>
        <authorList>
            <person name="He N."/>
            <person name="Zhao S."/>
        </authorList>
    </citation>
    <scope>NUCLEOTIDE SEQUENCE</scope>
</reference>
<name>W9S3Y2_9ROSA</name>
<dbReference type="SUPFAM" id="SSF54928">
    <property type="entry name" value="RNA-binding domain, RBD"/>
    <property type="match status" value="1"/>
</dbReference>
<keyword evidence="5" id="KW-1185">Reference proteome</keyword>
<dbReference type="eggNOG" id="ENOG502QPQA">
    <property type="taxonomic scope" value="Eukaryota"/>
</dbReference>
<dbReference type="InterPro" id="IPR012677">
    <property type="entry name" value="Nucleotide-bd_a/b_plait_sf"/>
</dbReference>
<feature type="compositionally biased region" description="Basic and acidic residues" evidence="2">
    <location>
        <begin position="297"/>
        <end position="347"/>
    </location>
</feature>
<evidence type="ECO:0000259" key="3">
    <source>
        <dbReference type="PROSITE" id="PS50102"/>
    </source>
</evidence>
<keyword evidence="1" id="KW-0694">RNA-binding</keyword>
<dbReference type="PROSITE" id="PS50102">
    <property type="entry name" value="RRM"/>
    <property type="match status" value="1"/>
</dbReference>
<feature type="region of interest" description="Disordered" evidence="2">
    <location>
        <begin position="576"/>
        <end position="597"/>
    </location>
</feature>
<dbReference type="Proteomes" id="UP000030645">
    <property type="component" value="Unassembled WGS sequence"/>
</dbReference>